<dbReference type="OrthoDB" id="5866390at2759"/>
<reference evidence="3 4" key="1">
    <citation type="submission" date="2018-11" db="EMBL/GenBank/DDBJ databases">
        <authorList>
            <consortium name="Pathogen Informatics"/>
        </authorList>
    </citation>
    <scope>NUCLEOTIDE SEQUENCE [LARGE SCALE GENOMIC DNA]</scope>
</reference>
<dbReference type="Proteomes" id="UP000271889">
    <property type="component" value="Unassembled WGS sequence"/>
</dbReference>
<proteinExistence type="predicted"/>
<keyword evidence="4" id="KW-1185">Reference proteome</keyword>
<sequence length="133" mass="14474">MILLFLAMLATGIAEACYCKKRAIMNTCDPVVYNSLSRMFWAIPLMISAIIAALVDFAGRISPEPYLSTIAAALLPSCILLAHFLLLPAYRTAVFCCCANNRLQNRIIPVLVPPTRPPSTAALVDHSLTPIVK</sequence>
<gene>
    <name evidence="3" type="ORF">CGOC_LOCUS2071</name>
</gene>
<evidence type="ECO:0000313" key="3">
    <source>
        <dbReference type="EMBL" id="VDK51460.1"/>
    </source>
</evidence>
<keyword evidence="1" id="KW-0812">Transmembrane</keyword>
<evidence type="ECO:0000313" key="4">
    <source>
        <dbReference type="Proteomes" id="UP000271889"/>
    </source>
</evidence>
<feature type="transmembrane region" description="Helical" evidence="1">
    <location>
        <begin position="66"/>
        <end position="90"/>
    </location>
</feature>
<keyword evidence="1" id="KW-1133">Transmembrane helix</keyword>
<accession>A0A3P6R889</accession>
<keyword evidence="2" id="KW-0732">Signal</keyword>
<name>A0A3P6R889_CYLGO</name>
<dbReference type="AlphaFoldDB" id="A0A3P6R889"/>
<feature type="signal peptide" evidence="2">
    <location>
        <begin position="1"/>
        <end position="16"/>
    </location>
</feature>
<protein>
    <submittedName>
        <fullName evidence="3">Uncharacterized protein</fullName>
    </submittedName>
</protein>
<feature type="chain" id="PRO_5017991051" evidence="2">
    <location>
        <begin position="17"/>
        <end position="133"/>
    </location>
</feature>
<keyword evidence="1" id="KW-0472">Membrane</keyword>
<evidence type="ECO:0000256" key="2">
    <source>
        <dbReference type="SAM" id="SignalP"/>
    </source>
</evidence>
<evidence type="ECO:0000256" key="1">
    <source>
        <dbReference type="SAM" id="Phobius"/>
    </source>
</evidence>
<feature type="transmembrane region" description="Helical" evidence="1">
    <location>
        <begin position="40"/>
        <end position="59"/>
    </location>
</feature>
<dbReference type="EMBL" id="UYRV01004412">
    <property type="protein sequence ID" value="VDK51460.1"/>
    <property type="molecule type" value="Genomic_DNA"/>
</dbReference>
<organism evidence="3 4">
    <name type="scientific">Cylicostephanus goldi</name>
    <name type="common">Nematode worm</name>
    <dbReference type="NCBI Taxonomy" id="71465"/>
    <lineage>
        <taxon>Eukaryota</taxon>
        <taxon>Metazoa</taxon>
        <taxon>Ecdysozoa</taxon>
        <taxon>Nematoda</taxon>
        <taxon>Chromadorea</taxon>
        <taxon>Rhabditida</taxon>
        <taxon>Rhabditina</taxon>
        <taxon>Rhabditomorpha</taxon>
        <taxon>Strongyloidea</taxon>
        <taxon>Strongylidae</taxon>
        <taxon>Cylicostephanus</taxon>
    </lineage>
</organism>